<dbReference type="SUPFAM" id="SSF51905">
    <property type="entry name" value="FAD/NAD(P)-binding domain"/>
    <property type="match status" value="1"/>
</dbReference>
<dbReference type="RefSeq" id="XP_018282151.1">
    <property type="nucleotide sequence ID" value="XM_018421118.1"/>
</dbReference>
<dbReference type="STRING" id="879819.A0A0J0XX83"/>
<dbReference type="AlphaFoldDB" id="A0A0J0XX83"/>
<reference evidence="2 3" key="1">
    <citation type="submission" date="2015-03" db="EMBL/GenBank/DDBJ databases">
        <title>Genomics and transcriptomics of the oil-accumulating basidiomycete yeast T. oleaginosus allow insights into substrate utilization and the diverse evolutionary trajectories of mating systems in fungi.</title>
        <authorList>
            <consortium name="DOE Joint Genome Institute"/>
            <person name="Kourist R."/>
            <person name="Kracht O."/>
            <person name="Bracharz F."/>
            <person name="Lipzen A."/>
            <person name="Nolan M."/>
            <person name="Ohm R."/>
            <person name="Grigoriev I."/>
            <person name="Sun S."/>
            <person name="Heitman J."/>
            <person name="Bruck T."/>
            <person name="Nowrousian M."/>
        </authorList>
    </citation>
    <scope>NUCLEOTIDE SEQUENCE [LARGE SCALE GENOMIC DNA]</scope>
    <source>
        <strain evidence="2 3">IBC0246</strain>
    </source>
</reference>
<evidence type="ECO:0000313" key="2">
    <source>
        <dbReference type="EMBL" id="KLT45660.1"/>
    </source>
</evidence>
<name>A0A0J0XX83_9TREE</name>
<sequence length="390" mass="42681">MVTAFKNIIVVGGSYVGTSTAQQLASVLPNTHRILLVEPHTHFHHLFAFPRYAILPSHEHKAFIPYRLFDRDPTSSRQRQDTVVRAKVLAVHPDRVVLDRPWQGSGELQFDYLVIATGTRLSAPGTMEVEEKGPSVEYLKRFQSQVQAASSVLIIGGGAVGVQMATDVKELYPAKKVTVVQSRDRVMPKFHPQFHALIAERFAELGVELITGSRVVLPKDGFPSDGSTFGVKLQDGRELQTQLVILATGQTPNNELVATLPGELINPDNGFIRVNPTLQLPGYPHIFAVGDIADTGAHKAARPGAAQAAVLTKNVVSMLEGREPSDKITITPPALHITLGLQKNIVFRNPPPGACEPSVTWREDGKADMNIDAVWARRGVRVNCVDDYHL</sequence>
<dbReference type="GO" id="GO:0050660">
    <property type="term" value="F:flavin adenine dinucleotide binding"/>
    <property type="evidence" value="ECO:0007669"/>
    <property type="project" value="TreeGrafter"/>
</dbReference>
<dbReference type="EMBL" id="KQ087180">
    <property type="protein sequence ID" value="KLT45660.1"/>
    <property type="molecule type" value="Genomic_DNA"/>
</dbReference>
<dbReference type="PANTHER" id="PTHR43735:SF11">
    <property type="entry name" value="HYPOTHETICAL OXIDOREDUCTASE (EUROFUNG)"/>
    <property type="match status" value="1"/>
</dbReference>
<dbReference type="Gene3D" id="3.50.50.100">
    <property type="match status" value="1"/>
</dbReference>
<dbReference type="InterPro" id="IPR023753">
    <property type="entry name" value="FAD/NAD-binding_dom"/>
</dbReference>
<dbReference type="InterPro" id="IPR036188">
    <property type="entry name" value="FAD/NAD-bd_sf"/>
</dbReference>
<organism evidence="2 3">
    <name type="scientific">Cutaneotrichosporon oleaginosum</name>
    <dbReference type="NCBI Taxonomy" id="879819"/>
    <lineage>
        <taxon>Eukaryota</taxon>
        <taxon>Fungi</taxon>
        <taxon>Dikarya</taxon>
        <taxon>Basidiomycota</taxon>
        <taxon>Agaricomycotina</taxon>
        <taxon>Tremellomycetes</taxon>
        <taxon>Trichosporonales</taxon>
        <taxon>Trichosporonaceae</taxon>
        <taxon>Cutaneotrichosporon</taxon>
    </lineage>
</organism>
<keyword evidence="3" id="KW-1185">Reference proteome</keyword>
<dbReference type="FunFam" id="3.50.50.100:FF:000015">
    <property type="entry name" value="Amid-like NADH oxidoreductase, putative"/>
    <property type="match status" value="1"/>
</dbReference>
<dbReference type="OrthoDB" id="202203at2759"/>
<dbReference type="PANTHER" id="PTHR43735">
    <property type="entry name" value="APOPTOSIS-INDUCING FACTOR 1"/>
    <property type="match status" value="1"/>
</dbReference>
<dbReference type="PRINTS" id="PR00368">
    <property type="entry name" value="FADPNR"/>
</dbReference>
<dbReference type="Proteomes" id="UP000053611">
    <property type="component" value="Unassembled WGS sequence"/>
</dbReference>
<dbReference type="PRINTS" id="PR00411">
    <property type="entry name" value="PNDRDTASEI"/>
</dbReference>
<gene>
    <name evidence="2" type="ORF">CC85DRAFT_268857</name>
</gene>
<protein>
    <submittedName>
        <fullName evidence="2">FAD/NAD(P)-binding domain-containing protein</fullName>
    </submittedName>
</protein>
<feature type="domain" description="FAD/NAD(P)-binding" evidence="1">
    <location>
        <begin position="7"/>
        <end position="310"/>
    </location>
</feature>
<evidence type="ECO:0000313" key="3">
    <source>
        <dbReference type="Proteomes" id="UP000053611"/>
    </source>
</evidence>
<dbReference type="GO" id="GO:0005737">
    <property type="term" value="C:cytoplasm"/>
    <property type="evidence" value="ECO:0007669"/>
    <property type="project" value="TreeGrafter"/>
</dbReference>
<dbReference type="Pfam" id="PF07992">
    <property type="entry name" value="Pyr_redox_2"/>
    <property type="match status" value="1"/>
</dbReference>
<accession>A0A0J0XX83</accession>
<evidence type="ECO:0000259" key="1">
    <source>
        <dbReference type="Pfam" id="PF07992"/>
    </source>
</evidence>
<dbReference type="GO" id="GO:0004174">
    <property type="term" value="F:electron-transferring-flavoprotein dehydrogenase activity"/>
    <property type="evidence" value="ECO:0007669"/>
    <property type="project" value="TreeGrafter"/>
</dbReference>
<proteinExistence type="predicted"/>
<dbReference type="GeneID" id="28981721"/>